<dbReference type="InterPro" id="IPR052830">
    <property type="entry name" value="RCC1_domain-containing"/>
</dbReference>
<dbReference type="InterPro" id="IPR009091">
    <property type="entry name" value="RCC1/BLIP-II"/>
</dbReference>
<reference evidence="2" key="2">
    <citation type="journal article" date="2023" name="Science">
        <title>Genomic signatures of disease resistance in endangered staghorn corals.</title>
        <authorList>
            <person name="Vollmer S.V."/>
            <person name="Selwyn J.D."/>
            <person name="Despard B.A."/>
            <person name="Roesel C.L."/>
        </authorList>
    </citation>
    <scope>NUCLEOTIDE SEQUENCE</scope>
    <source>
        <strain evidence="2">K2</strain>
    </source>
</reference>
<dbReference type="InterPro" id="IPR000408">
    <property type="entry name" value="Reg_chr_condens"/>
</dbReference>
<dbReference type="PRINTS" id="PR00633">
    <property type="entry name" value="RCCNDNSATION"/>
</dbReference>
<proteinExistence type="predicted"/>
<feature type="repeat" description="RCC1" evidence="1">
    <location>
        <begin position="280"/>
        <end position="345"/>
    </location>
</feature>
<dbReference type="PROSITE" id="PS50012">
    <property type="entry name" value="RCC1_3"/>
    <property type="match status" value="2"/>
</dbReference>
<dbReference type="SUPFAM" id="SSF50985">
    <property type="entry name" value="RCC1/BLIP-II"/>
    <property type="match status" value="1"/>
</dbReference>
<dbReference type="Gene3D" id="2.130.10.30">
    <property type="entry name" value="Regulator of chromosome condensation 1/beta-lactamase-inhibitor protein II"/>
    <property type="match status" value="1"/>
</dbReference>
<reference evidence="2" key="1">
    <citation type="journal article" date="2023" name="G3 (Bethesda)">
        <title>Whole genome assembly and annotation of the endangered Caribbean coral Acropora cervicornis.</title>
        <authorList>
            <person name="Selwyn J.D."/>
            <person name="Vollmer S.V."/>
        </authorList>
    </citation>
    <scope>NUCLEOTIDE SEQUENCE</scope>
    <source>
        <strain evidence="2">K2</strain>
    </source>
</reference>
<protein>
    <submittedName>
        <fullName evidence="2">RCC1 domain-containing protein 1</fullName>
    </submittedName>
</protein>
<dbReference type="PROSITE" id="PS00626">
    <property type="entry name" value="RCC1_2"/>
    <property type="match status" value="2"/>
</dbReference>
<dbReference type="AlphaFoldDB" id="A0AAD9VFK4"/>
<dbReference type="PANTHER" id="PTHR46849">
    <property type="entry name" value="RCC1 DOMAIN-CONTAINING PROTEIN 1"/>
    <property type="match status" value="1"/>
</dbReference>
<dbReference type="EMBL" id="JARQWQ010000004">
    <property type="protein sequence ID" value="KAK2572611.1"/>
    <property type="molecule type" value="Genomic_DNA"/>
</dbReference>
<keyword evidence="3" id="KW-1185">Reference proteome</keyword>
<evidence type="ECO:0000256" key="1">
    <source>
        <dbReference type="PROSITE-ProRule" id="PRU00235"/>
    </source>
</evidence>
<comment type="caution">
    <text evidence="2">The sequence shown here is derived from an EMBL/GenBank/DDBJ whole genome shotgun (WGS) entry which is preliminary data.</text>
</comment>
<name>A0AAD9VFK4_ACRCE</name>
<dbReference type="Proteomes" id="UP001249851">
    <property type="component" value="Unassembled WGS sequence"/>
</dbReference>
<evidence type="ECO:0000313" key="3">
    <source>
        <dbReference type="Proteomes" id="UP001249851"/>
    </source>
</evidence>
<sequence>MAATERGATTDEADDRTCGYFDCYGFGYNGFSQINIDKSANEVDGNCLSTAPVHVALSASARSEVFTPLTLNVGRVHDVVASWSSNIYLKENGIVSVSGWIPGTRSVGKQDNLLPGFFVTDISSSWMLLAFLTQDGECLVWNNYTSETSGPVKVNTSCTKFKAVGCREKSCILVTDKGHVGSLVCEQDQDCLDSGKSEFLFKPMDVKAQISSVACGKEHTLLLSSSGDVYSLGGGSRGQLGRGLIVTEESPVIIVAALEGIRIQSIAAGGWHSAAISEFGDLYMWGWNEKGQLGLTVSHDDEEDRQSSIHQIQCQALPALVNLPGDLDVLTVSCGTRHTAIVAGDGSVWTWGWGKVVEIL</sequence>
<evidence type="ECO:0000313" key="2">
    <source>
        <dbReference type="EMBL" id="KAK2572611.1"/>
    </source>
</evidence>
<accession>A0AAD9VFK4</accession>
<feature type="repeat" description="RCC1" evidence="1">
    <location>
        <begin position="227"/>
        <end position="279"/>
    </location>
</feature>
<gene>
    <name evidence="2" type="ORF">P5673_002883</name>
</gene>
<dbReference type="Pfam" id="PF00415">
    <property type="entry name" value="RCC1"/>
    <property type="match status" value="2"/>
</dbReference>
<dbReference type="PANTHER" id="PTHR46849:SF1">
    <property type="entry name" value="RCC1 DOMAIN-CONTAINING PROTEIN 1"/>
    <property type="match status" value="1"/>
</dbReference>
<organism evidence="2 3">
    <name type="scientific">Acropora cervicornis</name>
    <name type="common">Staghorn coral</name>
    <dbReference type="NCBI Taxonomy" id="6130"/>
    <lineage>
        <taxon>Eukaryota</taxon>
        <taxon>Metazoa</taxon>
        <taxon>Cnidaria</taxon>
        <taxon>Anthozoa</taxon>
        <taxon>Hexacorallia</taxon>
        <taxon>Scleractinia</taxon>
        <taxon>Astrocoeniina</taxon>
        <taxon>Acroporidae</taxon>
        <taxon>Acropora</taxon>
    </lineage>
</organism>